<feature type="domain" description="Helix-turn-helix" evidence="1">
    <location>
        <begin position="41"/>
        <end position="85"/>
    </location>
</feature>
<dbReference type="InterPro" id="IPR009061">
    <property type="entry name" value="DNA-bd_dom_put_sf"/>
</dbReference>
<evidence type="ECO:0000259" key="1">
    <source>
        <dbReference type="Pfam" id="PF12728"/>
    </source>
</evidence>
<name>A0ABS3EY99_9FLAO</name>
<dbReference type="Proteomes" id="UP000664163">
    <property type="component" value="Unassembled WGS sequence"/>
</dbReference>
<dbReference type="InterPro" id="IPR041657">
    <property type="entry name" value="HTH_17"/>
</dbReference>
<dbReference type="Pfam" id="PF12728">
    <property type="entry name" value="HTH_17"/>
    <property type="match status" value="1"/>
</dbReference>
<gene>
    <name evidence="2" type="ORF">J0X13_11265</name>
</gene>
<accession>A0ABS3EY99</accession>
<evidence type="ECO:0000313" key="2">
    <source>
        <dbReference type="EMBL" id="MBO0331134.1"/>
    </source>
</evidence>
<sequence>MNQIQFIGTTPQQLRNDINNDVRTQIDELKKSFQPKNPEELLSRSETAELLKINLSTLYLWTKKGKLKSYGLSGKVYYKRSEVESALIALND</sequence>
<dbReference type="EMBL" id="JAFLND010000003">
    <property type="protein sequence ID" value="MBO0331134.1"/>
    <property type="molecule type" value="Genomic_DNA"/>
</dbReference>
<proteinExistence type="predicted"/>
<reference evidence="2 3" key="1">
    <citation type="submission" date="2021-03" db="EMBL/GenBank/DDBJ databases">
        <title>Muricauda sp. CAU 1631 isolated from Incheon.</title>
        <authorList>
            <person name="Kim W."/>
        </authorList>
    </citation>
    <scope>NUCLEOTIDE SEQUENCE [LARGE SCALE GENOMIC DNA]</scope>
    <source>
        <strain evidence="2 3">CAU 1631</strain>
    </source>
</reference>
<keyword evidence="3" id="KW-1185">Reference proteome</keyword>
<dbReference type="SUPFAM" id="SSF46955">
    <property type="entry name" value="Putative DNA-binding domain"/>
    <property type="match status" value="1"/>
</dbReference>
<dbReference type="RefSeq" id="WP_207071537.1">
    <property type="nucleotide sequence ID" value="NZ_JAFLND010000003.1"/>
</dbReference>
<evidence type="ECO:0000313" key="3">
    <source>
        <dbReference type="Proteomes" id="UP000664163"/>
    </source>
</evidence>
<protein>
    <submittedName>
        <fullName evidence="2">Helix-turn-helix domain-containing protein</fullName>
    </submittedName>
</protein>
<comment type="caution">
    <text evidence="2">The sequence shown here is derived from an EMBL/GenBank/DDBJ whole genome shotgun (WGS) entry which is preliminary data.</text>
</comment>
<organism evidence="2 3">
    <name type="scientific">[Muricauda] lutisoli</name>
    <dbReference type="NCBI Taxonomy" id="2816035"/>
    <lineage>
        <taxon>Bacteria</taxon>
        <taxon>Pseudomonadati</taxon>
        <taxon>Bacteroidota</taxon>
        <taxon>Flavobacteriia</taxon>
        <taxon>Flavobacteriales</taxon>
        <taxon>Flavobacteriaceae</taxon>
        <taxon>Allomuricauda</taxon>
    </lineage>
</organism>